<dbReference type="Pfam" id="PF20769">
    <property type="entry name" value="YPEB_N"/>
    <property type="match status" value="1"/>
</dbReference>
<dbReference type="KEGG" id="dmt:DESME_15620"/>
<dbReference type="Pfam" id="PF03413">
    <property type="entry name" value="PepSY"/>
    <property type="match status" value="1"/>
</dbReference>
<feature type="domain" description="PepSY" evidence="1">
    <location>
        <begin position="381"/>
        <end position="436"/>
    </location>
</feature>
<dbReference type="RefSeq" id="WP_006716766.1">
    <property type="nucleotide sequence ID" value="NZ_CP007032.1"/>
</dbReference>
<keyword evidence="5" id="KW-1185">Reference proteome</keyword>
<gene>
    <name evidence="4" type="ORF">DESME_15620</name>
</gene>
<evidence type="ECO:0000259" key="3">
    <source>
        <dbReference type="Pfam" id="PF20769"/>
    </source>
</evidence>
<reference evidence="4 5" key="1">
    <citation type="submission" date="2013-12" db="EMBL/GenBank/DDBJ databases">
        <authorList>
            <consortium name="DOE Joint Genome Institute"/>
            <person name="Smidt H."/>
            <person name="Huntemann M."/>
            <person name="Han J."/>
            <person name="Chen A."/>
            <person name="Kyrpides N."/>
            <person name="Mavromatis K."/>
            <person name="Markowitz V."/>
            <person name="Palaniappan K."/>
            <person name="Ivanova N."/>
            <person name="Schaumberg A."/>
            <person name="Pati A."/>
            <person name="Liolios K."/>
            <person name="Nordberg H.P."/>
            <person name="Cantor M.N."/>
            <person name="Hua S.X."/>
            <person name="Woyke T."/>
        </authorList>
    </citation>
    <scope>NUCLEOTIDE SEQUENCE [LARGE SCALE GENOMIC DNA]</scope>
    <source>
        <strain evidence="5">DSM 15288</strain>
    </source>
</reference>
<dbReference type="Proteomes" id="UP000010847">
    <property type="component" value="Chromosome"/>
</dbReference>
<dbReference type="GO" id="GO:0009847">
    <property type="term" value="P:spore germination"/>
    <property type="evidence" value="ECO:0007669"/>
    <property type="project" value="InterPro"/>
</dbReference>
<dbReference type="InterPro" id="IPR048402">
    <property type="entry name" value="YpeB_N"/>
</dbReference>
<organism evidence="4 5">
    <name type="scientific">Desulfitobacterium metallireducens DSM 15288</name>
    <dbReference type="NCBI Taxonomy" id="871968"/>
    <lineage>
        <taxon>Bacteria</taxon>
        <taxon>Bacillati</taxon>
        <taxon>Bacillota</taxon>
        <taxon>Clostridia</taxon>
        <taxon>Eubacteriales</taxon>
        <taxon>Desulfitobacteriaceae</taxon>
        <taxon>Desulfitobacterium</taxon>
    </lineage>
</organism>
<evidence type="ECO:0000313" key="4">
    <source>
        <dbReference type="EMBL" id="AHF08301.1"/>
    </source>
</evidence>
<protein>
    <submittedName>
        <fullName evidence="4">Germination protein YpeB</fullName>
    </submittedName>
</protein>
<dbReference type="InterPro" id="IPR014239">
    <property type="entry name" value="YpeB_PepSY1-2"/>
</dbReference>
<evidence type="ECO:0000259" key="1">
    <source>
        <dbReference type="Pfam" id="PF03413"/>
    </source>
</evidence>
<feature type="domain" description="Sporulation protein YpeB PepSY1 and PepSY2" evidence="2">
    <location>
        <begin position="195"/>
        <end position="378"/>
    </location>
</feature>
<sequence length="454" mass="50371">MNRKFWYGVLAIALVLSLGWGWNEYRQAGELRQATENQNQRAFRDLASQLDQLETDLAKGQVASTTNQKVLYLSQAGSHSEATMKDLAQIPAEESGLSYVGQFVNQVGDFTRNAAQKVAIGTNLTTEEEKTLADVHDRVQTMNRQVQDLLVRVDTENLAWTNKPTTLRQRLSWGKAQVAEASAEGQDVQPSSVRAGLDQLNASLQKLPPFSYTGEFATRSVAEPLGLPKQDITKDQALNVANDFLAKVGSPGVNLEFAGVSSGPLGGYLWKQGDISLTVSKRGGVVTEFWDQRTLQERTLTADQAKSKAMTTLKGLGWTLVPTSVEDYGGYIRLEVIDEVAKVRHYPDKIRLTVALDNGQITAYDATPYYAYHHTRNLKSKISAEQAKTKLRSGFQIKETGLAVIPVLGNREVLAYEFRGTYQGEEYLVYVNAESGLEEKIQRIIKTPRGEYLQ</sequence>
<evidence type="ECO:0000259" key="2">
    <source>
        <dbReference type="Pfam" id="PF14620"/>
    </source>
</evidence>
<dbReference type="HOGENOM" id="CLU_045803_0_0_9"/>
<dbReference type="eggNOG" id="COG2959">
    <property type="taxonomic scope" value="Bacteria"/>
</dbReference>
<dbReference type="AlphaFoldDB" id="W0EGW9"/>
<dbReference type="Pfam" id="PF14620">
    <property type="entry name" value="YPEB_PepSY1-2"/>
    <property type="match status" value="1"/>
</dbReference>
<name>W0EGW9_9FIRM</name>
<proteinExistence type="predicted"/>
<dbReference type="STRING" id="871968.DESME_15620"/>
<feature type="domain" description="Sporulation protein YpeB N-terminal" evidence="3">
    <location>
        <begin position="30"/>
        <end position="161"/>
    </location>
</feature>
<dbReference type="EMBL" id="CP007032">
    <property type="protein sequence ID" value="AHF08301.1"/>
    <property type="molecule type" value="Genomic_DNA"/>
</dbReference>
<dbReference type="InterPro" id="IPR025711">
    <property type="entry name" value="PepSY"/>
</dbReference>
<accession>W0EGW9</accession>
<dbReference type="OrthoDB" id="2372097at2"/>
<evidence type="ECO:0000313" key="5">
    <source>
        <dbReference type="Proteomes" id="UP000010847"/>
    </source>
</evidence>